<feature type="region of interest" description="Disordered" evidence="1">
    <location>
        <begin position="394"/>
        <end position="413"/>
    </location>
</feature>
<feature type="region of interest" description="Disordered" evidence="1">
    <location>
        <begin position="194"/>
        <end position="236"/>
    </location>
</feature>
<dbReference type="PANTHER" id="PTHR37970">
    <property type="entry name" value="PROTEIN CBG08587"/>
    <property type="match status" value="1"/>
</dbReference>
<feature type="compositionally biased region" description="Polar residues" evidence="1">
    <location>
        <begin position="1021"/>
        <end position="1034"/>
    </location>
</feature>
<proteinExistence type="predicted"/>
<protein>
    <submittedName>
        <fullName evidence="2">Uncharacterized protein</fullName>
    </submittedName>
</protein>
<feature type="compositionally biased region" description="Basic and acidic residues" evidence="1">
    <location>
        <begin position="293"/>
        <end position="309"/>
    </location>
</feature>
<feature type="compositionally biased region" description="Acidic residues" evidence="1">
    <location>
        <begin position="394"/>
        <end position="404"/>
    </location>
</feature>
<feature type="region of interest" description="Disordered" evidence="1">
    <location>
        <begin position="503"/>
        <end position="537"/>
    </location>
</feature>
<feature type="compositionally biased region" description="Polar residues" evidence="1">
    <location>
        <begin position="654"/>
        <end position="668"/>
    </location>
</feature>
<dbReference type="OrthoDB" id="6381867at2759"/>
<feature type="region of interest" description="Disordered" evidence="1">
    <location>
        <begin position="722"/>
        <end position="1063"/>
    </location>
</feature>
<feature type="compositionally biased region" description="Basic residues" evidence="1">
    <location>
        <begin position="734"/>
        <end position="744"/>
    </location>
</feature>
<keyword evidence="3" id="KW-1185">Reference proteome</keyword>
<feature type="region of interest" description="Disordered" evidence="1">
    <location>
        <begin position="572"/>
        <end position="622"/>
    </location>
</feature>
<feature type="compositionally biased region" description="Low complexity" evidence="1">
    <location>
        <begin position="1180"/>
        <end position="1193"/>
    </location>
</feature>
<feature type="region of interest" description="Disordered" evidence="1">
    <location>
        <begin position="646"/>
        <end position="710"/>
    </location>
</feature>
<feature type="compositionally biased region" description="Basic and acidic residues" evidence="1">
    <location>
        <begin position="331"/>
        <end position="344"/>
    </location>
</feature>
<feature type="compositionally biased region" description="Polar residues" evidence="1">
    <location>
        <begin position="809"/>
        <end position="821"/>
    </location>
</feature>
<dbReference type="EMBL" id="OA884197">
    <property type="protein sequence ID" value="CAD7280418.1"/>
    <property type="molecule type" value="Genomic_DNA"/>
</dbReference>
<feature type="compositionally biased region" description="Low complexity" evidence="1">
    <location>
        <begin position="951"/>
        <end position="968"/>
    </location>
</feature>
<feature type="compositionally biased region" description="Acidic residues" evidence="1">
    <location>
        <begin position="512"/>
        <end position="522"/>
    </location>
</feature>
<feature type="compositionally biased region" description="Basic and acidic residues" evidence="1">
    <location>
        <begin position="894"/>
        <end position="913"/>
    </location>
</feature>
<feature type="region of interest" description="Disordered" evidence="1">
    <location>
        <begin position="283"/>
        <end position="353"/>
    </location>
</feature>
<feature type="region of interest" description="Disordered" evidence="1">
    <location>
        <begin position="1163"/>
        <end position="1197"/>
    </location>
</feature>
<gene>
    <name evidence="2" type="ORF">NMOB1V02_LOCUS8078</name>
</gene>
<feature type="region of interest" description="Disordered" evidence="1">
    <location>
        <begin position="1546"/>
        <end position="1566"/>
    </location>
</feature>
<dbReference type="EMBL" id="CAJPEX010002160">
    <property type="protein sequence ID" value="CAG0920570.1"/>
    <property type="molecule type" value="Genomic_DNA"/>
</dbReference>
<feature type="compositionally biased region" description="Polar residues" evidence="1">
    <location>
        <begin position="145"/>
        <end position="155"/>
    </location>
</feature>
<feature type="compositionally biased region" description="Basic residues" evidence="1">
    <location>
        <begin position="872"/>
        <end position="884"/>
    </location>
</feature>
<feature type="region of interest" description="Disordered" evidence="1">
    <location>
        <begin position="1090"/>
        <end position="1117"/>
    </location>
</feature>
<feature type="compositionally biased region" description="Low complexity" evidence="1">
    <location>
        <begin position="194"/>
        <end position="211"/>
    </location>
</feature>
<dbReference type="PANTHER" id="PTHR37970:SF1">
    <property type="entry name" value="SERINE-RICH ADHESIN FOR PLATELETS"/>
    <property type="match status" value="1"/>
</dbReference>
<feature type="compositionally biased region" description="Polar residues" evidence="1">
    <location>
        <begin position="219"/>
        <end position="232"/>
    </location>
</feature>
<evidence type="ECO:0000256" key="1">
    <source>
        <dbReference type="SAM" id="MobiDB-lite"/>
    </source>
</evidence>
<dbReference type="Proteomes" id="UP000678499">
    <property type="component" value="Unassembled WGS sequence"/>
</dbReference>
<evidence type="ECO:0000313" key="2">
    <source>
        <dbReference type="EMBL" id="CAD7280418.1"/>
    </source>
</evidence>
<reference evidence="2" key="1">
    <citation type="submission" date="2020-11" db="EMBL/GenBank/DDBJ databases">
        <authorList>
            <person name="Tran Van P."/>
        </authorList>
    </citation>
    <scope>NUCLEOTIDE SEQUENCE</scope>
</reference>
<feature type="region of interest" description="Disordered" evidence="1">
    <location>
        <begin position="89"/>
        <end position="165"/>
    </location>
</feature>
<accession>A0A7R9BTT2</accession>
<feature type="compositionally biased region" description="Polar residues" evidence="1">
    <location>
        <begin position="607"/>
        <end position="622"/>
    </location>
</feature>
<feature type="compositionally biased region" description="Acidic residues" evidence="1">
    <location>
        <begin position="310"/>
        <end position="330"/>
    </location>
</feature>
<feature type="compositionally biased region" description="Low complexity" evidence="1">
    <location>
        <begin position="925"/>
        <end position="941"/>
    </location>
</feature>
<sequence length="1610" mass="173646">MLGPKTCFSDDSGVVVVAGNKTTTSSSSSTPGRVSSRYSASVASLQPAWKNFSVARNSSGNCCSSAVELKSPRLLKTAAAFMFAESKDVDNKSARNSSGTENGGIPGAVKSSEGAQAAEPSAGSEAVVSGRLNPSSPPPKIISAVKSSSTVVPEQSSEELTDSSDSAAYKPRFSVSAFREAFDVHASRMAANTTTNTAAAADSSSSSLTSSGGDIRNTDAVSPSITTTTNGGPNPRVIIHKITKSILKPKKREAKARVNNVCFPPDADQQLLVEVIGYGGDETYFSGSDDDEDGHHVADDADRHHPAAHDDDDDDDDDEDLDIPDDDDVTPDERRLRSLTDKNTDYNGNPTNLLYGQVPDENQVETVSNPADNNPLNNHNSSNLGCHHQDVIAEENEDDEEGEVAETKSSSAIRPKVSAVKPFCKPSSWLYKQSSDDTYPKSLPVQHVAPLVDDAKPADTYQENLEKIQRFADSCPKPPILPKPKVAAKPSLSLGDGFMEIHQQQQRKNIDVPDDDDDDDDERVVVDSSSASVARNSRSLHDLLETAANALDSPENARMTRSFDALESMETFEKPSAKPWESSSDSSDVDCNPQMFKITESPDHKQTIQLGDSKNKPLQRSNSDLVANVTPCSTFVMGFASTRLKHHQNKPLLSPQSNGAGAGMSSTKRPAPQPPQRRMSDDSPASILRPSPTRGRHSDKRAATLSPGTNAASVQFLLDSLGAGTPRTASPSPRMKKKQRRSRSLPRPSDLFLASETNPSGFSRGKTGCFSPKPENRNARSTAKKKTKNFIMKLLKRGGNGNKEKNVTGKGTSNKYSFEPQQNHHEEKRSRLQIVHPLDIRKSDENGNRAPMPEKDVIVPPRRMSKDDSNHHHQHHHHHHHHNHVVNGRSSYRKLPDLDDVKSNHCKQSDGKAESVLANGRKLSDSSSSSPALSSLESPDLYQKIPDVNGSASAATASSHAMNGTPSGRPKPPPPPRSSSNRGNAGDTKDLSPIGDGSSYANLGGARQSITPTKPDRSNSIRETSNNCRPTGSALSKRESPDVEPPPPPIATVEPETQQMRRASPYAVSPCANIDAPGSSALDTIHMNSTTYNVPRSHPTSPSSPPPTAITSTPLSAPCPDPVPLTQIVVPNVNASAEFGNKSASTPLSTFVPPSSRTYASRLSLRAATSPRGSGDGEDSSSTASSTSSTSTAKPSARALMTLGHKRSLEVNYGAVVAANHQALAQLLDQVQDHVELPENLRVIQDSPELRWSNFTVLDEFNEVRVGRRLFLQAEHDSDTDVTLMVCGSDLMNTVTSSPGRSQSGRSQPFLLPSTRGFVDTLPRKYLVEARDAGGVHVLPRMTVTSLQNFREAFQETENYEKGVVFVMLQLVSALKHLQAQGIEELDASLDNFVISTSAKESEFRLILLCDDVISLLSSADHNSSISSSVSTGKLSLCQTAVATLLYFLGVDSPVETSRGGRPFRIAGHFRLSSAFACAGDLLLQERAGSLTHVKSLLEFLLWGPDADEIDPKTEEQELVDKMLHQWLDLERAHVLNNLIRTQATASRSSNASSPTSPSTPGIPSSVAMKRSATKWLTIFEEYQLMFLVRTSVKTIKDVMFVLACSKYDG</sequence>
<feature type="compositionally biased region" description="Basic and acidic residues" evidence="1">
    <location>
        <begin position="838"/>
        <end position="857"/>
    </location>
</feature>
<evidence type="ECO:0000313" key="3">
    <source>
        <dbReference type="Proteomes" id="UP000678499"/>
    </source>
</evidence>
<organism evidence="2">
    <name type="scientific">Notodromas monacha</name>
    <dbReference type="NCBI Taxonomy" id="399045"/>
    <lineage>
        <taxon>Eukaryota</taxon>
        <taxon>Metazoa</taxon>
        <taxon>Ecdysozoa</taxon>
        <taxon>Arthropoda</taxon>
        <taxon>Crustacea</taxon>
        <taxon>Oligostraca</taxon>
        <taxon>Ostracoda</taxon>
        <taxon>Podocopa</taxon>
        <taxon>Podocopida</taxon>
        <taxon>Cypridocopina</taxon>
        <taxon>Cypridoidea</taxon>
        <taxon>Cyprididae</taxon>
        <taxon>Notodromas</taxon>
    </lineage>
</organism>
<feature type="compositionally biased region" description="Low complexity" evidence="1">
    <location>
        <begin position="526"/>
        <end position="537"/>
    </location>
</feature>
<name>A0A7R9BTT2_9CRUS</name>